<dbReference type="EMBL" id="LITQ01000008">
    <property type="protein sequence ID" value="OAA93981.1"/>
    <property type="molecule type" value="Genomic_DNA"/>
</dbReference>
<accession>A0A166TQV1</accession>
<feature type="transmembrane region" description="Helical" evidence="1">
    <location>
        <begin position="36"/>
        <end position="56"/>
    </location>
</feature>
<organism evidence="2 4">
    <name type="scientific">Clostridium coskatii</name>
    <dbReference type="NCBI Taxonomy" id="1705578"/>
    <lineage>
        <taxon>Bacteria</taxon>
        <taxon>Bacillati</taxon>
        <taxon>Bacillota</taxon>
        <taxon>Clostridia</taxon>
        <taxon>Eubacteriales</taxon>
        <taxon>Clostridiaceae</taxon>
        <taxon>Clostridium</taxon>
    </lineage>
</organism>
<protein>
    <submittedName>
        <fullName evidence="2">Uncharacterized protein</fullName>
    </submittedName>
</protein>
<keyword evidence="1" id="KW-0812">Transmembrane</keyword>
<sequence>MKDKKISLRIWISAKIIPALLFLMYYWMSVRHNFKPIYILIEYLLLGLTLVFLALLKGSSETFDEFAKETLNKTDSICLKLSYLFMGLILLPSAFITPSGVMTGYLIAIGIVALTILRAIIFCVIDMRGI</sequence>
<dbReference type="Proteomes" id="UP000093694">
    <property type="component" value="Unassembled WGS sequence"/>
</dbReference>
<dbReference type="EMBL" id="LROR01000104">
    <property type="protein sequence ID" value="OBR90200.1"/>
    <property type="molecule type" value="Genomic_DNA"/>
</dbReference>
<proteinExistence type="predicted"/>
<reference evidence="2 4" key="1">
    <citation type="journal article" date="2015" name="Biotechnol. Bioeng.">
        <title>Genome sequence and phenotypic characterization of Caulobacter segnis.</title>
        <authorList>
            <person name="Patel S."/>
            <person name="Fletcher B."/>
            <person name="Scott D.C."/>
            <person name="Ely B."/>
        </authorList>
    </citation>
    <scope>NUCLEOTIDE SEQUENCE [LARGE SCALE GENOMIC DNA]</scope>
    <source>
        <strain evidence="2 4">PS02</strain>
    </source>
</reference>
<evidence type="ECO:0000313" key="5">
    <source>
        <dbReference type="Proteomes" id="UP000093694"/>
    </source>
</evidence>
<feature type="transmembrane region" description="Helical" evidence="1">
    <location>
        <begin position="77"/>
        <end position="96"/>
    </location>
</feature>
<feature type="transmembrane region" description="Helical" evidence="1">
    <location>
        <begin position="12"/>
        <end position="30"/>
    </location>
</feature>
<dbReference type="Proteomes" id="UP000077384">
    <property type="component" value="Unassembled WGS sequence"/>
</dbReference>
<evidence type="ECO:0000313" key="4">
    <source>
        <dbReference type="Proteomes" id="UP000077384"/>
    </source>
</evidence>
<reference evidence="3 5" key="2">
    <citation type="journal article" date="2016" name="Front. Microbiol.">
        <title>Industrial Acetogenic Biocatalysts: A Comparative Metabolic and Genomic Analysis.</title>
        <authorList>
            <person name="Bengelsdorf F."/>
            <person name="Poehlein A."/>
            <person name="Sonja S."/>
            <person name="Erz C."/>
            <person name="Hummel T."/>
            <person name="Hoffmeister S."/>
            <person name="Daniel R."/>
            <person name="Durre P."/>
        </authorList>
    </citation>
    <scope>NUCLEOTIDE SEQUENCE [LARGE SCALE GENOMIC DNA]</scope>
    <source>
        <strain evidence="3 5">PTA-10522</strain>
    </source>
</reference>
<dbReference type="PATRIC" id="fig|1705578.3.peg.3541"/>
<evidence type="ECO:0000313" key="3">
    <source>
        <dbReference type="EMBL" id="OBR90200.1"/>
    </source>
</evidence>
<keyword evidence="1" id="KW-0472">Membrane</keyword>
<comment type="caution">
    <text evidence="2">The sequence shown here is derived from an EMBL/GenBank/DDBJ whole genome shotgun (WGS) entry which is preliminary data.</text>
</comment>
<evidence type="ECO:0000256" key="1">
    <source>
        <dbReference type="SAM" id="Phobius"/>
    </source>
</evidence>
<dbReference type="RefSeq" id="WP_063600408.1">
    <property type="nucleotide sequence ID" value="NZ_LITQ01000008.1"/>
</dbReference>
<keyword evidence="1" id="KW-1133">Transmembrane helix</keyword>
<gene>
    <name evidence="3" type="ORF">CLCOS_41770</name>
    <name evidence="2" type="ORF">WX73_03551</name>
</gene>
<evidence type="ECO:0000313" key="2">
    <source>
        <dbReference type="EMBL" id="OAA93981.1"/>
    </source>
</evidence>
<name>A0A166TQV1_9CLOT</name>
<feature type="transmembrane region" description="Helical" evidence="1">
    <location>
        <begin position="102"/>
        <end position="125"/>
    </location>
</feature>
<keyword evidence="5" id="KW-1185">Reference proteome</keyword>
<dbReference type="AlphaFoldDB" id="A0A166TQV1"/>